<evidence type="ECO:0000256" key="5">
    <source>
        <dbReference type="ARBA" id="ARBA00022679"/>
    </source>
</evidence>
<feature type="binding site" evidence="7">
    <location>
        <begin position="79"/>
        <end position="81"/>
    </location>
    <ligand>
        <name>5-amino-6-(D-ribitylamino)uracil</name>
        <dbReference type="ChEBI" id="CHEBI:15934"/>
    </ligand>
</feature>
<gene>
    <name evidence="7" type="primary">ribH</name>
    <name evidence="8" type="ORF">I8D64_05540</name>
</gene>
<reference evidence="8 9" key="1">
    <citation type="submission" date="2020-12" db="EMBL/GenBank/DDBJ databases">
        <title>Brachybacterium sp. MASK1Z-5, whole genome shotgun sequence.</title>
        <authorList>
            <person name="Tuo L."/>
        </authorList>
    </citation>
    <scope>NUCLEOTIDE SEQUENCE [LARGE SCALE GENOMIC DNA]</scope>
    <source>
        <strain evidence="8 9">MASK1Z-5</strain>
    </source>
</reference>
<comment type="catalytic activity">
    <reaction evidence="6 7">
        <text>(2S)-2-hydroxy-3-oxobutyl phosphate + 5-amino-6-(D-ribitylamino)uracil = 6,7-dimethyl-8-(1-D-ribityl)lumazine + phosphate + 2 H2O + H(+)</text>
        <dbReference type="Rhea" id="RHEA:26152"/>
        <dbReference type="ChEBI" id="CHEBI:15377"/>
        <dbReference type="ChEBI" id="CHEBI:15378"/>
        <dbReference type="ChEBI" id="CHEBI:15934"/>
        <dbReference type="ChEBI" id="CHEBI:43474"/>
        <dbReference type="ChEBI" id="CHEBI:58201"/>
        <dbReference type="ChEBI" id="CHEBI:58830"/>
        <dbReference type="EC" id="2.5.1.78"/>
    </reaction>
</comment>
<dbReference type="CDD" id="cd09209">
    <property type="entry name" value="Lumazine_synthase-I"/>
    <property type="match status" value="1"/>
</dbReference>
<evidence type="ECO:0000313" key="8">
    <source>
        <dbReference type="EMBL" id="MBK0330862.1"/>
    </source>
</evidence>
<dbReference type="InterPro" id="IPR034964">
    <property type="entry name" value="LS"/>
</dbReference>
<keyword evidence="9" id="KW-1185">Reference proteome</keyword>
<dbReference type="InterPro" id="IPR002180">
    <property type="entry name" value="LS/RS"/>
</dbReference>
<comment type="similarity">
    <text evidence="2 7">Belongs to the DMRL synthase family.</text>
</comment>
<dbReference type="Proteomes" id="UP000612352">
    <property type="component" value="Unassembled WGS sequence"/>
</dbReference>
<accession>A0ABS1B8N7</accession>
<dbReference type="InterPro" id="IPR036467">
    <property type="entry name" value="LS/RS_sf"/>
</dbReference>
<dbReference type="EC" id="2.5.1.78" evidence="3 7"/>
<keyword evidence="5 7" id="KW-0808">Transferase</keyword>
<evidence type="ECO:0000313" key="9">
    <source>
        <dbReference type="Proteomes" id="UP000612352"/>
    </source>
</evidence>
<feature type="binding site" evidence="7">
    <location>
        <position position="126"/>
    </location>
    <ligand>
        <name>(2S)-2-hydroxy-3-oxobutyl phosphate</name>
        <dbReference type="ChEBI" id="CHEBI:58830"/>
    </ligand>
</feature>
<dbReference type="EMBL" id="JAEDAJ010000002">
    <property type="protein sequence ID" value="MBK0330862.1"/>
    <property type="molecule type" value="Genomic_DNA"/>
</dbReference>
<feature type="binding site" evidence="7">
    <location>
        <begin position="84"/>
        <end position="85"/>
    </location>
    <ligand>
        <name>(2S)-2-hydroxy-3-oxobutyl phosphate</name>
        <dbReference type="ChEBI" id="CHEBI:58830"/>
    </ligand>
</feature>
<dbReference type="PANTHER" id="PTHR21058:SF0">
    <property type="entry name" value="6,7-DIMETHYL-8-RIBITYLLUMAZINE SYNTHASE"/>
    <property type="match status" value="1"/>
</dbReference>
<dbReference type="HAMAP" id="MF_00178">
    <property type="entry name" value="Lumazine_synth"/>
    <property type="match status" value="1"/>
</dbReference>
<protein>
    <recommendedName>
        <fullName evidence="3 7">6,7-dimethyl-8-ribityllumazine synthase</fullName>
        <shortName evidence="7">DMRL synthase</shortName>
        <shortName evidence="7">LS</shortName>
        <shortName evidence="7">Lumazine synthase</shortName>
        <ecNumber evidence="3 7">2.5.1.78</ecNumber>
    </recommendedName>
</protein>
<dbReference type="RefSeq" id="WP_200501512.1">
    <property type="nucleotide sequence ID" value="NZ_JAEDAJ010000002.1"/>
</dbReference>
<evidence type="ECO:0000256" key="7">
    <source>
        <dbReference type="HAMAP-Rule" id="MF_00178"/>
    </source>
</evidence>
<dbReference type="NCBIfam" id="TIGR00114">
    <property type="entry name" value="lumazine-synth"/>
    <property type="match status" value="1"/>
</dbReference>
<comment type="caution">
    <text evidence="8">The sequence shown here is derived from an EMBL/GenBank/DDBJ whole genome shotgun (WGS) entry which is preliminary data.</text>
</comment>
<evidence type="ECO:0000256" key="2">
    <source>
        <dbReference type="ARBA" id="ARBA00007424"/>
    </source>
</evidence>
<sequence>MSGAGAPQLNTDGSDLRVVIVAASWHEQIMNGLIDGAARALEEAKVSSVDLVRVPGSFELPVAALHAAASADAVIALGTVIRGGTPHFEYVCQAATQGLTDVTLRTGIPIGFGLLTCDTEQQALDRAGLAGSIEDKGAEAAEAAVATANVTRRLQEEAESSGRPIGRSAPRAGGVGFRIAGVD</sequence>
<feature type="binding site" evidence="7">
    <location>
        <position position="112"/>
    </location>
    <ligand>
        <name>5-amino-6-(D-ribitylamino)uracil</name>
        <dbReference type="ChEBI" id="CHEBI:15934"/>
    </ligand>
</feature>
<dbReference type="PANTHER" id="PTHR21058">
    <property type="entry name" value="6,7-DIMETHYL-8-RIBITYLLUMAZINE SYNTHASE DMRL SYNTHASE LUMAZINE SYNTHASE"/>
    <property type="match status" value="1"/>
</dbReference>
<feature type="binding site" evidence="7">
    <location>
        <begin position="57"/>
        <end position="59"/>
    </location>
    <ligand>
        <name>5-amino-6-(D-ribitylamino)uracil</name>
        <dbReference type="ChEBI" id="CHEBI:15934"/>
    </ligand>
</feature>
<evidence type="ECO:0000256" key="4">
    <source>
        <dbReference type="ARBA" id="ARBA00022619"/>
    </source>
</evidence>
<comment type="function">
    <text evidence="7">Catalyzes the formation of 6,7-dimethyl-8-ribityllumazine by condensation of 5-amino-6-(D-ribitylamino)uracil with 3,4-dihydroxy-2-butanone 4-phosphate. This is the penultimate step in the biosynthesis of riboflavin.</text>
</comment>
<name>A0ABS1B8N7_9MICO</name>
<comment type="pathway">
    <text evidence="1 7">Cofactor biosynthesis; riboflavin biosynthesis; riboflavin from 2-hydroxy-3-oxobutyl phosphate and 5-amino-6-(D-ribitylamino)uracil: step 1/2.</text>
</comment>
<evidence type="ECO:0000256" key="1">
    <source>
        <dbReference type="ARBA" id="ARBA00004917"/>
    </source>
</evidence>
<feature type="active site" description="Proton donor" evidence="7">
    <location>
        <position position="87"/>
    </location>
</feature>
<dbReference type="Gene3D" id="3.40.50.960">
    <property type="entry name" value="Lumazine/riboflavin synthase"/>
    <property type="match status" value="1"/>
</dbReference>
<proteinExistence type="inferred from homology"/>
<dbReference type="SUPFAM" id="SSF52121">
    <property type="entry name" value="Lumazine synthase"/>
    <property type="match status" value="1"/>
</dbReference>
<keyword evidence="4 7" id="KW-0686">Riboflavin biosynthesis</keyword>
<dbReference type="Pfam" id="PF00885">
    <property type="entry name" value="DMRL_synthase"/>
    <property type="match status" value="1"/>
</dbReference>
<feature type="binding site" evidence="7">
    <location>
        <position position="25"/>
    </location>
    <ligand>
        <name>5-amino-6-(D-ribitylamino)uracil</name>
        <dbReference type="ChEBI" id="CHEBI:15934"/>
    </ligand>
</feature>
<organism evidence="8 9">
    <name type="scientific">Brachybacterium halotolerans</name>
    <dbReference type="NCBI Taxonomy" id="2795215"/>
    <lineage>
        <taxon>Bacteria</taxon>
        <taxon>Bacillati</taxon>
        <taxon>Actinomycetota</taxon>
        <taxon>Actinomycetes</taxon>
        <taxon>Micrococcales</taxon>
        <taxon>Dermabacteraceae</taxon>
        <taxon>Brachybacterium</taxon>
    </lineage>
</organism>
<evidence type="ECO:0000256" key="6">
    <source>
        <dbReference type="ARBA" id="ARBA00048785"/>
    </source>
</evidence>
<dbReference type="GO" id="GO:0000906">
    <property type="term" value="F:6,7-dimethyl-8-ribityllumazine synthase activity"/>
    <property type="evidence" value="ECO:0007669"/>
    <property type="project" value="UniProtKB-EC"/>
</dbReference>
<evidence type="ECO:0000256" key="3">
    <source>
        <dbReference type="ARBA" id="ARBA00012664"/>
    </source>
</evidence>